<evidence type="ECO:0000313" key="2">
    <source>
        <dbReference type="Proteomes" id="UP000827092"/>
    </source>
</evidence>
<organism evidence="1 2">
    <name type="scientific">Oedothorax gibbosus</name>
    <dbReference type="NCBI Taxonomy" id="931172"/>
    <lineage>
        <taxon>Eukaryota</taxon>
        <taxon>Metazoa</taxon>
        <taxon>Ecdysozoa</taxon>
        <taxon>Arthropoda</taxon>
        <taxon>Chelicerata</taxon>
        <taxon>Arachnida</taxon>
        <taxon>Araneae</taxon>
        <taxon>Araneomorphae</taxon>
        <taxon>Entelegynae</taxon>
        <taxon>Araneoidea</taxon>
        <taxon>Linyphiidae</taxon>
        <taxon>Erigoninae</taxon>
        <taxon>Oedothorax</taxon>
    </lineage>
</organism>
<evidence type="ECO:0000313" key="1">
    <source>
        <dbReference type="EMBL" id="KAG8175542.1"/>
    </source>
</evidence>
<reference evidence="1 2" key="1">
    <citation type="journal article" date="2022" name="Nat. Ecol. Evol.">
        <title>A masculinizing supergene underlies an exaggerated male reproductive morph in a spider.</title>
        <authorList>
            <person name="Hendrickx F."/>
            <person name="De Corte Z."/>
            <person name="Sonet G."/>
            <person name="Van Belleghem S.M."/>
            <person name="Kostlbacher S."/>
            <person name="Vangestel C."/>
        </authorList>
    </citation>
    <scope>NUCLEOTIDE SEQUENCE [LARGE SCALE GENOMIC DNA]</scope>
    <source>
        <strain evidence="1">W744_W776</strain>
    </source>
</reference>
<dbReference type="EMBL" id="JAFNEN010000987">
    <property type="protein sequence ID" value="KAG8175542.1"/>
    <property type="molecule type" value="Genomic_DNA"/>
</dbReference>
<protein>
    <submittedName>
        <fullName evidence="1">Uncharacterized protein</fullName>
    </submittedName>
</protein>
<sequence>MSAGSVCWFAGDEHCVLVCTFARAIFLLTQRTSIPPRPPPLPHPAAWTRHQYLQMQHPAWPPLTPFFLNSQQLEVIPDHVPSSFLDTPIGFQLFQNTEEIEKILDLGKKIGESCLAHWQRLDAFKSFFFLALNFPMRTGQFSKDQLRQVDNEVRKFLKVTLNLVGPAVGGLQPLHLRSI</sequence>
<accession>A0AAV6TTZ1</accession>
<dbReference type="Proteomes" id="UP000827092">
    <property type="component" value="Unassembled WGS sequence"/>
</dbReference>
<gene>
    <name evidence="1" type="ORF">JTE90_026261</name>
</gene>
<keyword evidence="2" id="KW-1185">Reference proteome</keyword>
<name>A0AAV6TTZ1_9ARAC</name>
<proteinExistence type="predicted"/>
<comment type="caution">
    <text evidence="1">The sequence shown here is derived from an EMBL/GenBank/DDBJ whole genome shotgun (WGS) entry which is preliminary data.</text>
</comment>
<dbReference type="AlphaFoldDB" id="A0AAV6TTZ1"/>